<dbReference type="KEGG" id="xpo:XPG1_0274"/>
<gene>
    <name evidence="1" type="ORF">XPG1_0274</name>
</gene>
<evidence type="ECO:0000313" key="1">
    <source>
        <dbReference type="EMBL" id="CDG19929.1"/>
    </source>
</evidence>
<organism evidence="1 2">
    <name type="scientific">Xenorhabdus poinarii G6</name>
    <dbReference type="NCBI Taxonomy" id="1354304"/>
    <lineage>
        <taxon>Bacteria</taxon>
        <taxon>Pseudomonadati</taxon>
        <taxon>Pseudomonadota</taxon>
        <taxon>Gammaproteobacteria</taxon>
        <taxon>Enterobacterales</taxon>
        <taxon>Morganellaceae</taxon>
        <taxon>Xenorhabdus</taxon>
    </lineage>
</organism>
<keyword evidence="2" id="KW-1185">Reference proteome</keyword>
<evidence type="ECO:0000313" key="2">
    <source>
        <dbReference type="Proteomes" id="UP000032735"/>
    </source>
</evidence>
<protein>
    <submittedName>
        <fullName evidence="1">Uncharacterized protein</fullName>
    </submittedName>
</protein>
<sequence length="53" mass="5969">MRIFLAEFNAYLNADFNMGENSRRNRTGINMKIEDNLLKVVAGAGFEPTTFGL</sequence>
<name>A0A068QYQ6_9GAMM</name>
<dbReference type="Proteomes" id="UP000032735">
    <property type="component" value="Chromosome"/>
</dbReference>
<dbReference type="STRING" id="1354304.XPG1_0274"/>
<reference evidence="1 2" key="1">
    <citation type="submission" date="2013-07" db="EMBL/GenBank/DDBJ databases">
        <authorList>
            <person name="Genoscope - CEA"/>
        </authorList>
    </citation>
    <scope>NUCLEOTIDE SEQUENCE [LARGE SCALE GENOMIC DNA]</scope>
    <source>
        <strain evidence="1 2">G6</strain>
    </source>
</reference>
<dbReference type="AlphaFoldDB" id="A0A068QYQ6"/>
<proteinExistence type="predicted"/>
<accession>A0A068QYQ6</accession>
<dbReference type="HOGENOM" id="CLU_3067752_0_0_6"/>
<dbReference type="EMBL" id="FO704551">
    <property type="protein sequence ID" value="CDG19929.1"/>
    <property type="molecule type" value="Genomic_DNA"/>
</dbReference>